<dbReference type="PANTHER" id="PTHR43096">
    <property type="entry name" value="DNAJ HOMOLOG 1, MITOCHONDRIAL-RELATED"/>
    <property type="match status" value="1"/>
</dbReference>
<feature type="domain" description="J" evidence="3">
    <location>
        <begin position="44"/>
        <end position="110"/>
    </location>
</feature>
<evidence type="ECO:0000313" key="5">
    <source>
        <dbReference type="Proteomes" id="UP000242875"/>
    </source>
</evidence>
<accession>A0A261XSX1</accession>
<sequence>MPSFKALTPLLLAFRQPHSQSFCWTSSRYIQRFYAVRTHSHPLNPYETLSLHRTATIIDIRKRYYELCKKYHPDITGDKSPQARETFARINTAYRTLVDTNSRAYYDRNGASQYEGVVVDQTRYPRHYYDPPAHPNSVWDNPRFVPIALQTFLSSLAIMGVTLMLLTEPRRFNSKRKRHGHNER</sequence>
<name>A0A261XSX1_9FUNG</name>
<keyword evidence="2" id="KW-0472">Membrane</keyword>
<dbReference type="PROSITE" id="PS50076">
    <property type="entry name" value="DNAJ_2"/>
    <property type="match status" value="1"/>
</dbReference>
<dbReference type="SUPFAM" id="SSF46565">
    <property type="entry name" value="Chaperone J-domain"/>
    <property type="match status" value="1"/>
</dbReference>
<keyword evidence="2" id="KW-0812">Transmembrane</keyword>
<dbReference type="EMBL" id="MVBO01000354">
    <property type="protein sequence ID" value="OZJ01458.1"/>
    <property type="molecule type" value="Genomic_DNA"/>
</dbReference>
<protein>
    <recommendedName>
        <fullName evidence="3">J domain-containing protein</fullName>
    </recommendedName>
</protein>
<dbReference type="InterPro" id="IPR001623">
    <property type="entry name" value="DnaJ_domain"/>
</dbReference>
<dbReference type="PRINTS" id="PR00625">
    <property type="entry name" value="JDOMAIN"/>
</dbReference>
<evidence type="ECO:0000256" key="2">
    <source>
        <dbReference type="SAM" id="Phobius"/>
    </source>
</evidence>
<feature type="transmembrane region" description="Helical" evidence="2">
    <location>
        <begin position="144"/>
        <end position="167"/>
    </location>
</feature>
<dbReference type="CDD" id="cd06257">
    <property type="entry name" value="DnaJ"/>
    <property type="match status" value="1"/>
</dbReference>
<evidence type="ECO:0000256" key="1">
    <source>
        <dbReference type="ARBA" id="ARBA00023186"/>
    </source>
</evidence>
<keyword evidence="1" id="KW-0143">Chaperone</keyword>
<dbReference type="Pfam" id="PF00226">
    <property type="entry name" value="DnaJ"/>
    <property type="match status" value="1"/>
</dbReference>
<dbReference type="OrthoDB" id="445556at2759"/>
<dbReference type="PANTHER" id="PTHR43096:SF52">
    <property type="entry name" value="DNAJ HOMOLOG 1, MITOCHONDRIAL-RELATED"/>
    <property type="match status" value="1"/>
</dbReference>
<keyword evidence="5" id="KW-1185">Reference proteome</keyword>
<dbReference type="Gene3D" id="1.10.287.110">
    <property type="entry name" value="DnaJ domain"/>
    <property type="match status" value="1"/>
</dbReference>
<reference evidence="4 5" key="1">
    <citation type="journal article" date="2017" name="Mycologia">
        <title>Bifiguratus adelaidae, gen. et sp. nov., a new member of Mucoromycotina in endophytic and soil-dwelling habitats.</title>
        <authorList>
            <person name="Torres-Cruz T.J."/>
            <person name="Billingsley Tobias T.L."/>
            <person name="Almatruk M."/>
            <person name="Hesse C."/>
            <person name="Kuske C.R."/>
            <person name="Desiro A."/>
            <person name="Benucci G.M."/>
            <person name="Bonito G."/>
            <person name="Stajich J.E."/>
            <person name="Dunlap C."/>
            <person name="Arnold A.E."/>
            <person name="Porras-Alfaro A."/>
        </authorList>
    </citation>
    <scope>NUCLEOTIDE SEQUENCE [LARGE SCALE GENOMIC DNA]</scope>
    <source>
        <strain evidence="4 5">AZ0501</strain>
    </source>
</reference>
<dbReference type="AlphaFoldDB" id="A0A261XSX1"/>
<organism evidence="4 5">
    <name type="scientific">Bifiguratus adelaidae</name>
    <dbReference type="NCBI Taxonomy" id="1938954"/>
    <lineage>
        <taxon>Eukaryota</taxon>
        <taxon>Fungi</taxon>
        <taxon>Fungi incertae sedis</taxon>
        <taxon>Mucoromycota</taxon>
        <taxon>Mucoromycotina</taxon>
        <taxon>Endogonomycetes</taxon>
        <taxon>Endogonales</taxon>
        <taxon>Endogonales incertae sedis</taxon>
        <taxon>Bifiguratus</taxon>
    </lineage>
</organism>
<dbReference type="Proteomes" id="UP000242875">
    <property type="component" value="Unassembled WGS sequence"/>
</dbReference>
<evidence type="ECO:0000259" key="3">
    <source>
        <dbReference type="PROSITE" id="PS50076"/>
    </source>
</evidence>
<dbReference type="GO" id="GO:0051082">
    <property type="term" value="F:unfolded protein binding"/>
    <property type="evidence" value="ECO:0007669"/>
    <property type="project" value="TreeGrafter"/>
</dbReference>
<evidence type="ECO:0000313" key="4">
    <source>
        <dbReference type="EMBL" id="OZJ01458.1"/>
    </source>
</evidence>
<comment type="caution">
    <text evidence="4">The sequence shown here is derived from an EMBL/GenBank/DDBJ whole genome shotgun (WGS) entry which is preliminary data.</text>
</comment>
<dbReference type="GO" id="GO:0005737">
    <property type="term" value="C:cytoplasm"/>
    <property type="evidence" value="ECO:0007669"/>
    <property type="project" value="TreeGrafter"/>
</dbReference>
<proteinExistence type="predicted"/>
<dbReference type="GO" id="GO:0042026">
    <property type="term" value="P:protein refolding"/>
    <property type="evidence" value="ECO:0007669"/>
    <property type="project" value="TreeGrafter"/>
</dbReference>
<keyword evidence="2" id="KW-1133">Transmembrane helix</keyword>
<dbReference type="SMART" id="SM00271">
    <property type="entry name" value="DnaJ"/>
    <property type="match status" value="1"/>
</dbReference>
<dbReference type="InterPro" id="IPR036869">
    <property type="entry name" value="J_dom_sf"/>
</dbReference>
<gene>
    <name evidence="4" type="ORF">BZG36_05474</name>
</gene>